<dbReference type="Pfam" id="PF00174">
    <property type="entry name" value="Oxidored_molyb"/>
    <property type="match status" value="1"/>
</dbReference>
<dbReference type="SUPFAM" id="SSF56524">
    <property type="entry name" value="Oxidoreductase molybdopterin-binding domain"/>
    <property type="match status" value="1"/>
</dbReference>
<dbReference type="CDD" id="cd02110">
    <property type="entry name" value="SO_family_Moco_dimer"/>
    <property type="match status" value="1"/>
</dbReference>
<comment type="caution">
    <text evidence="7">The sequence shown here is derived from an EMBL/GenBank/DDBJ whole genome shotgun (WGS) entry which is preliminary data.</text>
</comment>
<dbReference type="GO" id="GO:0043546">
    <property type="term" value="F:molybdopterin cofactor binding"/>
    <property type="evidence" value="ECO:0007669"/>
    <property type="project" value="TreeGrafter"/>
</dbReference>
<keyword evidence="4" id="KW-0560">Oxidoreductase</keyword>
<evidence type="ECO:0000256" key="1">
    <source>
        <dbReference type="ARBA" id="ARBA00001924"/>
    </source>
</evidence>
<evidence type="ECO:0008006" key="9">
    <source>
        <dbReference type="Google" id="ProtNLM"/>
    </source>
</evidence>
<evidence type="ECO:0000256" key="3">
    <source>
        <dbReference type="ARBA" id="ARBA00022723"/>
    </source>
</evidence>
<dbReference type="STRING" id="34475.A0A4Y9Z4N7"/>
<dbReference type="AlphaFoldDB" id="A0A4Y9Z4N7"/>
<sequence>MAAATTFEGVPLSQLFPEEKLRWRGYIEWEDNPARKEIAKRILATKEFTPSPEFQLEPLPKTNPVLIGYRWKEYHEALGLKRIVDFSWETVQKEKPDMIHLLDFPYNGETPSKALMEGKLTDNKYHFVRNHGGVPDIDEDAFELEIGGLVNTPVKMTMKELKDASRFPQKEVTVTLQCSGTRRIEQIQEYPGDGDELINAPWGEGAIGTAVYRGVPLKKVLKHACGGLKPEARHLEFIGADTYFKKGHVFNYAVSAPWRKVRNQGGEEVLLAWEMNGKPLPKIHGFPLRVIVTGMIGARSTKWLYKINALAEPSLAPVQSQEYLYYTSQIGKQNVKYSNGFSIQNMPVSSAIIFPKDKEVIIHDGHIELSGWAYSGGGNWPERVEVSPDGGHVWYQVDQADMTEKHYHAWRIWKISVPVDAEGWIEFCARTWDSSNNTEPTFVRSAWNWDLHVTSSCHRIKLYSMNRTRPETKARLELYASRGESITPITKPTEYGLEDMDEYLAKMRAFPREPKTDY</sequence>
<comment type="cofactor">
    <cofactor evidence="1">
        <name>Mo-molybdopterin</name>
        <dbReference type="ChEBI" id="CHEBI:71302"/>
    </cofactor>
</comment>
<dbReference type="FunFam" id="3.90.420.10:FF:000002">
    <property type="entry name" value="sulfite oxidase, mitochondrial"/>
    <property type="match status" value="1"/>
</dbReference>
<dbReference type="PANTHER" id="PTHR19372">
    <property type="entry name" value="SULFITE REDUCTASE"/>
    <property type="match status" value="1"/>
</dbReference>
<name>A0A4Y9Z4N7_9APHY</name>
<dbReference type="Gene3D" id="2.60.40.650">
    <property type="match status" value="1"/>
</dbReference>
<dbReference type="SUPFAM" id="SSF81296">
    <property type="entry name" value="E set domains"/>
    <property type="match status" value="1"/>
</dbReference>
<dbReference type="InterPro" id="IPR005066">
    <property type="entry name" value="MoCF_OxRdtse_dimer"/>
</dbReference>
<reference evidence="7 8" key="1">
    <citation type="submission" date="2019-01" db="EMBL/GenBank/DDBJ databases">
        <title>Genome sequencing of the rare red list fungi Fomitopsis rosea.</title>
        <authorList>
            <person name="Buettner E."/>
            <person name="Kellner H."/>
        </authorList>
    </citation>
    <scope>NUCLEOTIDE SEQUENCE [LARGE SCALE GENOMIC DNA]</scope>
    <source>
        <strain evidence="7 8">DSM 105464</strain>
    </source>
</reference>
<dbReference type="GO" id="GO:0020037">
    <property type="term" value="F:heme binding"/>
    <property type="evidence" value="ECO:0007669"/>
    <property type="project" value="TreeGrafter"/>
</dbReference>
<feature type="domain" description="Oxidoreductase molybdopterin-binding" evidence="5">
    <location>
        <begin position="131"/>
        <end position="314"/>
    </location>
</feature>
<evidence type="ECO:0000256" key="2">
    <source>
        <dbReference type="ARBA" id="ARBA00022505"/>
    </source>
</evidence>
<dbReference type="GO" id="GO:0006790">
    <property type="term" value="P:sulfur compound metabolic process"/>
    <property type="evidence" value="ECO:0007669"/>
    <property type="project" value="TreeGrafter"/>
</dbReference>
<dbReference type="GO" id="GO:0030151">
    <property type="term" value="F:molybdenum ion binding"/>
    <property type="evidence" value="ECO:0007669"/>
    <property type="project" value="InterPro"/>
</dbReference>
<dbReference type="Pfam" id="PF03404">
    <property type="entry name" value="Mo-co_dimer"/>
    <property type="match status" value="1"/>
</dbReference>
<keyword evidence="3" id="KW-0479">Metal-binding</keyword>
<evidence type="ECO:0000313" key="8">
    <source>
        <dbReference type="Proteomes" id="UP000298390"/>
    </source>
</evidence>
<gene>
    <name evidence="7" type="ORF">EVJ58_g659</name>
</gene>
<organism evidence="7 8">
    <name type="scientific">Rhodofomes roseus</name>
    <dbReference type="NCBI Taxonomy" id="34475"/>
    <lineage>
        <taxon>Eukaryota</taxon>
        <taxon>Fungi</taxon>
        <taxon>Dikarya</taxon>
        <taxon>Basidiomycota</taxon>
        <taxon>Agaricomycotina</taxon>
        <taxon>Agaricomycetes</taxon>
        <taxon>Polyporales</taxon>
        <taxon>Rhodofomes</taxon>
    </lineage>
</organism>
<evidence type="ECO:0000259" key="5">
    <source>
        <dbReference type="Pfam" id="PF00174"/>
    </source>
</evidence>
<dbReference type="GO" id="GO:0008482">
    <property type="term" value="F:sulfite oxidase activity"/>
    <property type="evidence" value="ECO:0007669"/>
    <property type="project" value="TreeGrafter"/>
</dbReference>
<dbReference type="InterPro" id="IPR008335">
    <property type="entry name" value="Mopterin_OxRdtase_euk"/>
</dbReference>
<evidence type="ECO:0000313" key="7">
    <source>
        <dbReference type="EMBL" id="TFY69007.1"/>
    </source>
</evidence>
<dbReference type="EMBL" id="SEKV01000018">
    <property type="protein sequence ID" value="TFY69007.1"/>
    <property type="molecule type" value="Genomic_DNA"/>
</dbReference>
<dbReference type="InterPro" id="IPR000572">
    <property type="entry name" value="OxRdtase_Mopterin-bd_dom"/>
</dbReference>
<dbReference type="PRINTS" id="PR00407">
    <property type="entry name" value="EUMOPTERIN"/>
</dbReference>
<feature type="domain" description="Moybdenum cofactor oxidoreductase dimerisation" evidence="6">
    <location>
        <begin position="342"/>
        <end position="462"/>
    </location>
</feature>
<dbReference type="InterPro" id="IPR014756">
    <property type="entry name" value="Ig_E-set"/>
</dbReference>
<accession>A0A4Y9Z4N7</accession>
<dbReference type="Gene3D" id="3.90.420.10">
    <property type="entry name" value="Oxidoreductase, molybdopterin-binding domain"/>
    <property type="match status" value="1"/>
</dbReference>
<dbReference type="InterPro" id="IPR036374">
    <property type="entry name" value="OxRdtase_Mopterin-bd_sf"/>
</dbReference>
<keyword evidence="2" id="KW-0500">Molybdenum</keyword>
<evidence type="ECO:0000256" key="4">
    <source>
        <dbReference type="ARBA" id="ARBA00023002"/>
    </source>
</evidence>
<dbReference type="PANTHER" id="PTHR19372:SF6">
    <property type="entry name" value="SULFITE OXIDASE"/>
    <property type="match status" value="1"/>
</dbReference>
<proteinExistence type="predicted"/>
<evidence type="ECO:0000259" key="6">
    <source>
        <dbReference type="Pfam" id="PF03404"/>
    </source>
</evidence>
<dbReference type="GO" id="GO:0005739">
    <property type="term" value="C:mitochondrion"/>
    <property type="evidence" value="ECO:0007669"/>
    <property type="project" value="TreeGrafter"/>
</dbReference>
<protein>
    <recommendedName>
        <fullName evidence="9">Molybdopterin binding oxidoreductase</fullName>
    </recommendedName>
</protein>
<dbReference type="Proteomes" id="UP000298390">
    <property type="component" value="Unassembled WGS sequence"/>
</dbReference>